<feature type="domain" description="HTH cro/C1-type" evidence="2">
    <location>
        <begin position="41"/>
        <end position="70"/>
    </location>
</feature>
<dbReference type="CDD" id="cd00093">
    <property type="entry name" value="HTH_XRE"/>
    <property type="match status" value="1"/>
</dbReference>
<dbReference type="InterPro" id="IPR010982">
    <property type="entry name" value="Lambda_DNA-bd_dom_sf"/>
</dbReference>
<dbReference type="Pfam" id="PF01381">
    <property type="entry name" value="HTH_3"/>
    <property type="match status" value="1"/>
</dbReference>
<organism evidence="3 4">
    <name type="scientific">Pseudomonas guariconensis</name>
    <dbReference type="NCBI Taxonomy" id="1288410"/>
    <lineage>
        <taxon>Bacteria</taxon>
        <taxon>Pseudomonadati</taxon>
        <taxon>Pseudomonadota</taxon>
        <taxon>Gammaproteobacteria</taxon>
        <taxon>Pseudomonadales</taxon>
        <taxon>Pseudomonadaceae</taxon>
        <taxon>Pseudomonas</taxon>
    </lineage>
</organism>
<evidence type="ECO:0000313" key="3">
    <source>
        <dbReference type="EMBL" id="PLV13473.1"/>
    </source>
</evidence>
<accession>A0AAX0VQ83</accession>
<name>A0AAX0VQ83_9PSED</name>
<dbReference type="GO" id="GO:0003677">
    <property type="term" value="F:DNA binding"/>
    <property type="evidence" value="ECO:0007669"/>
    <property type="project" value="InterPro"/>
</dbReference>
<dbReference type="InterPro" id="IPR001387">
    <property type="entry name" value="Cro/C1-type_HTH"/>
</dbReference>
<evidence type="ECO:0000313" key="4">
    <source>
        <dbReference type="Proteomes" id="UP000234878"/>
    </source>
</evidence>
<feature type="region of interest" description="Disordered" evidence="1">
    <location>
        <begin position="102"/>
        <end position="121"/>
    </location>
</feature>
<gene>
    <name evidence="3" type="ORF">CXG49_24075</name>
</gene>
<evidence type="ECO:0000259" key="2">
    <source>
        <dbReference type="PROSITE" id="PS50943"/>
    </source>
</evidence>
<feature type="compositionally biased region" description="Basic and acidic residues" evidence="1">
    <location>
        <begin position="111"/>
        <end position="121"/>
    </location>
</feature>
<dbReference type="PROSITE" id="PS50943">
    <property type="entry name" value="HTH_CROC1"/>
    <property type="match status" value="1"/>
</dbReference>
<comment type="caution">
    <text evidence="3">The sequence shown here is derived from an EMBL/GenBank/DDBJ whole genome shotgun (WGS) entry which is preliminary data.</text>
</comment>
<evidence type="ECO:0000256" key="1">
    <source>
        <dbReference type="SAM" id="MobiDB-lite"/>
    </source>
</evidence>
<reference evidence="3 4" key="1">
    <citation type="submission" date="2017-12" db="EMBL/GenBank/DDBJ databases">
        <title>Detection of the carbapenemase gene blaVIM-5 in members of the Pseudomonas putida group isolated from polluted Nigerian wetlands.</title>
        <authorList>
            <person name="Adelowo O."/>
            <person name="Vollmers J."/>
            <person name="Maeusezahl I."/>
            <person name="Kaster A.-K."/>
            <person name="Mueller J.A."/>
        </authorList>
    </citation>
    <scope>NUCLEOTIDE SEQUENCE [LARGE SCALE GENOMIC DNA]</scope>
    <source>
        <strain evidence="3 4">MR144</strain>
    </source>
</reference>
<proteinExistence type="predicted"/>
<dbReference type="EMBL" id="PJCQ01000031">
    <property type="protein sequence ID" value="PLV13473.1"/>
    <property type="molecule type" value="Genomic_DNA"/>
</dbReference>
<dbReference type="Gene3D" id="1.10.260.40">
    <property type="entry name" value="lambda repressor-like DNA-binding domains"/>
    <property type="match status" value="1"/>
</dbReference>
<sequence>MPTDVIDPQPIRLVLDDEQLEAMEWLMEQLPLGFLPGHCAEARTMLGWSVEALAFRSGVSPRAIRSIENGAELRRVTMQALAFAMEAEGLVFFPGHPPLRAGNCRGATPDPRTRDDYHLLE</sequence>
<protein>
    <submittedName>
        <fullName evidence="3">XRE family transcriptional regulator</fullName>
    </submittedName>
</protein>
<dbReference type="AlphaFoldDB" id="A0AAX0VQ83"/>
<dbReference type="SUPFAM" id="SSF47413">
    <property type="entry name" value="lambda repressor-like DNA-binding domains"/>
    <property type="match status" value="1"/>
</dbReference>
<dbReference type="Proteomes" id="UP000234878">
    <property type="component" value="Unassembled WGS sequence"/>
</dbReference>